<keyword evidence="1" id="KW-0472">Membrane</keyword>
<evidence type="ECO:0000313" key="3">
    <source>
        <dbReference type="Proteomes" id="UP000006546"/>
    </source>
</evidence>
<organism evidence="2 3">
    <name type="scientific">Treponema brennaborense (strain DSM 12168 / CIP 105900 / DD5/3)</name>
    <dbReference type="NCBI Taxonomy" id="906968"/>
    <lineage>
        <taxon>Bacteria</taxon>
        <taxon>Pseudomonadati</taxon>
        <taxon>Spirochaetota</taxon>
        <taxon>Spirochaetia</taxon>
        <taxon>Spirochaetales</taxon>
        <taxon>Treponemataceae</taxon>
        <taxon>Treponema</taxon>
    </lineage>
</organism>
<name>F4LIH0_TREBD</name>
<accession>F4LIH0</accession>
<dbReference type="AlphaFoldDB" id="F4LIH0"/>
<feature type="transmembrane region" description="Helical" evidence="1">
    <location>
        <begin position="36"/>
        <end position="54"/>
    </location>
</feature>
<gene>
    <name evidence="2" type="ordered locus">Trebr_0775</name>
</gene>
<protein>
    <submittedName>
        <fullName evidence="2">Uncharacterized protein</fullName>
    </submittedName>
</protein>
<sequence>MVAMIVGIVLIAFTVFAAIPGGLAWGADIITFLKGCAPVLTAFIGLIAIFIGIADLKDKKEAKKEEAAARDQESRK</sequence>
<dbReference type="KEGG" id="tbe:Trebr_0775"/>
<dbReference type="EMBL" id="CP002696">
    <property type="protein sequence ID" value="AEE16211.1"/>
    <property type="molecule type" value="Genomic_DNA"/>
</dbReference>
<dbReference type="RefSeq" id="WP_013757930.1">
    <property type="nucleotide sequence ID" value="NC_015500.1"/>
</dbReference>
<dbReference type="HOGENOM" id="CLU_177106_0_0_12"/>
<keyword evidence="3" id="KW-1185">Reference proteome</keyword>
<reference evidence="3" key="1">
    <citation type="submission" date="2011-04" db="EMBL/GenBank/DDBJ databases">
        <title>The complete genome of Treponema brennaborense DSM 12168.</title>
        <authorList>
            <person name="Lucas S."/>
            <person name="Han J."/>
            <person name="Lapidus A."/>
            <person name="Bruce D."/>
            <person name="Goodwin L."/>
            <person name="Pitluck S."/>
            <person name="Peters L."/>
            <person name="Kyrpides N."/>
            <person name="Mavromatis K."/>
            <person name="Ivanova N."/>
            <person name="Mikhailova N."/>
            <person name="Pagani I."/>
            <person name="Teshima H."/>
            <person name="Detter J.C."/>
            <person name="Tapia R."/>
            <person name="Han C."/>
            <person name="Land M."/>
            <person name="Hauser L."/>
            <person name="Markowitz V."/>
            <person name="Cheng J.-F."/>
            <person name="Hugenholtz P."/>
            <person name="Woyke T."/>
            <person name="Wu D."/>
            <person name="Gronow S."/>
            <person name="Wellnitz S."/>
            <person name="Brambilla E."/>
            <person name="Klenk H.-P."/>
            <person name="Eisen J.A."/>
        </authorList>
    </citation>
    <scope>NUCLEOTIDE SEQUENCE [LARGE SCALE GENOMIC DNA]</scope>
    <source>
        <strain evidence="3">DSM 12168 / CIP 105900 / DD5/3</strain>
    </source>
</reference>
<evidence type="ECO:0000256" key="1">
    <source>
        <dbReference type="SAM" id="Phobius"/>
    </source>
</evidence>
<keyword evidence="1" id="KW-1133">Transmembrane helix</keyword>
<keyword evidence="1" id="KW-0812">Transmembrane</keyword>
<proteinExistence type="predicted"/>
<dbReference type="eggNOG" id="ENOG502ZICM">
    <property type="taxonomic scope" value="Bacteria"/>
</dbReference>
<dbReference type="OrthoDB" id="363302at2"/>
<evidence type="ECO:0000313" key="2">
    <source>
        <dbReference type="EMBL" id="AEE16211.1"/>
    </source>
</evidence>
<dbReference type="Proteomes" id="UP000006546">
    <property type="component" value="Chromosome"/>
</dbReference>